<dbReference type="PROSITE" id="PS51257">
    <property type="entry name" value="PROKAR_LIPOPROTEIN"/>
    <property type="match status" value="1"/>
</dbReference>
<evidence type="ECO:0000256" key="1">
    <source>
        <dbReference type="SAM" id="MobiDB-lite"/>
    </source>
</evidence>
<evidence type="ECO:0000313" key="2">
    <source>
        <dbReference type="EMBL" id="JAE37574.1"/>
    </source>
</evidence>
<protein>
    <submittedName>
        <fullName evidence="2">Uncharacterized protein</fullName>
    </submittedName>
</protein>
<name>A0A0A9HP13_ARUDO</name>
<dbReference type="EMBL" id="GBRH01160322">
    <property type="protein sequence ID" value="JAE37574.1"/>
    <property type="molecule type" value="Transcribed_RNA"/>
</dbReference>
<proteinExistence type="predicted"/>
<reference evidence="2" key="1">
    <citation type="submission" date="2014-09" db="EMBL/GenBank/DDBJ databases">
        <authorList>
            <person name="Magalhaes I.L.F."/>
            <person name="Oliveira U."/>
            <person name="Santos F.R."/>
            <person name="Vidigal T.H.D.A."/>
            <person name="Brescovit A.D."/>
            <person name="Santos A.J."/>
        </authorList>
    </citation>
    <scope>NUCLEOTIDE SEQUENCE</scope>
    <source>
        <tissue evidence="2">Shoot tissue taken approximately 20 cm above the soil surface</tissue>
    </source>
</reference>
<organism evidence="2">
    <name type="scientific">Arundo donax</name>
    <name type="common">Giant reed</name>
    <name type="synonym">Donax arundinaceus</name>
    <dbReference type="NCBI Taxonomy" id="35708"/>
    <lineage>
        <taxon>Eukaryota</taxon>
        <taxon>Viridiplantae</taxon>
        <taxon>Streptophyta</taxon>
        <taxon>Embryophyta</taxon>
        <taxon>Tracheophyta</taxon>
        <taxon>Spermatophyta</taxon>
        <taxon>Magnoliopsida</taxon>
        <taxon>Liliopsida</taxon>
        <taxon>Poales</taxon>
        <taxon>Poaceae</taxon>
        <taxon>PACMAD clade</taxon>
        <taxon>Arundinoideae</taxon>
        <taxon>Arundineae</taxon>
        <taxon>Arundo</taxon>
    </lineage>
</organism>
<feature type="compositionally biased region" description="Polar residues" evidence="1">
    <location>
        <begin position="45"/>
        <end position="55"/>
    </location>
</feature>
<dbReference type="AlphaFoldDB" id="A0A0A9HP13"/>
<accession>A0A0A9HP13</accession>
<sequence length="95" mass="10847">MLRNVPSRRVSHGSGGASGCSRALERQGRQAALSRTRSAKEGSRLRTSPKSSGWRSDQDEDRAAFIMQDRKLRLMDACRIEEMRWEGSERNPRRD</sequence>
<reference evidence="2" key="2">
    <citation type="journal article" date="2015" name="Data Brief">
        <title>Shoot transcriptome of the giant reed, Arundo donax.</title>
        <authorList>
            <person name="Barrero R.A."/>
            <person name="Guerrero F.D."/>
            <person name="Moolhuijzen P."/>
            <person name="Goolsby J.A."/>
            <person name="Tidwell J."/>
            <person name="Bellgard S.E."/>
            <person name="Bellgard M.I."/>
        </authorList>
    </citation>
    <scope>NUCLEOTIDE SEQUENCE</scope>
    <source>
        <tissue evidence="2">Shoot tissue taken approximately 20 cm above the soil surface</tissue>
    </source>
</reference>
<feature type="region of interest" description="Disordered" evidence="1">
    <location>
        <begin position="1"/>
        <end position="60"/>
    </location>
</feature>